<sequence length="592" mass="67734">MPAQSDSSLYHEASGPAKALVDRHRAEQPLKLYAGWFCPFVQRVWLALEEKKIPYEYIEVNPYNKPESLLTLNPRGLVPTLSTPADPHPRPLYESTVILEYLEEAYPDHQPRLLPEDAYERARSRIWIDYVTSRIIPSFHRFLQYQSADGSGQNVDAGLDQARQEFLSHLKAWAKEMHTEEPFFLGEEISLPDLVLAPWAGRLWVFDEFKSGGLGIPREGEGGSDEVIWSRWRTWLAAIKRRQSMKETTSDLAHYLPMYKTYADNTAQMRLQGVAWIDSVRRALNLPIRTFDTAVGYYHRFRLVHPDNEYNWTDAAAAALFTACKIEDTLKKSRDIVCAAYNLKVAPSEHLSADDPMFESNARGIIGLERLMLEASGFDFRTRHPHKTLMKLGRHYGLPQNSEVSNLAYRISSDLYRTFAPIKQNSSTMAFSCLELAGRLLDQRVEQVESGLDYAQWSTSRAEIMETLFDLLELYTHHRALTAVGSEFPADRFLTVRIPLNQEASKYNIPRYQPWVGQPPRPSNGTGANYQDTPRPAHPLTPIAANGDRQRTGERGRDAAVRFMLDPACADEERRQVAEYFKVEVEEYEVDD</sequence>
<organism evidence="5 6">
    <name type="scientific">Penicillium digitatum (strain PHI26 / CECT 20796)</name>
    <name type="common">Green mold</name>
    <dbReference type="NCBI Taxonomy" id="1170229"/>
    <lineage>
        <taxon>Eukaryota</taxon>
        <taxon>Fungi</taxon>
        <taxon>Dikarya</taxon>
        <taxon>Ascomycota</taxon>
        <taxon>Pezizomycotina</taxon>
        <taxon>Eurotiomycetes</taxon>
        <taxon>Eurotiomycetidae</taxon>
        <taxon>Eurotiales</taxon>
        <taxon>Aspergillaceae</taxon>
        <taxon>Penicillium</taxon>
    </lineage>
</organism>
<evidence type="ECO:0000256" key="1">
    <source>
        <dbReference type="RuleBase" id="RU000383"/>
    </source>
</evidence>
<dbReference type="SUPFAM" id="SSF47954">
    <property type="entry name" value="Cyclin-like"/>
    <property type="match status" value="2"/>
</dbReference>
<dbReference type="InterPro" id="IPR013763">
    <property type="entry name" value="Cyclin-like_dom"/>
</dbReference>
<evidence type="ECO:0000259" key="3">
    <source>
        <dbReference type="PROSITE" id="PS50404"/>
    </source>
</evidence>
<feature type="region of interest" description="Disordered" evidence="2">
    <location>
        <begin position="511"/>
        <end position="555"/>
    </location>
</feature>
<dbReference type="SUPFAM" id="SSF47616">
    <property type="entry name" value="GST C-terminal domain-like"/>
    <property type="match status" value="1"/>
</dbReference>
<feature type="domain" description="GST N-terminal" evidence="3">
    <location>
        <begin position="28"/>
        <end position="110"/>
    </location>
</feature>
<dbReference type="Pfam" id="PF13409">
    <property type="entry name" value="GST_N_2"/>
    <property type="match status" value="1"/>
</dbReference>
<comment type="caution">
    <text evidence="5">The sequence shown here is derived from an EMBL/GenBank/DDBJ whole genome shotgun (WGS) entry which is preliminary data.</text>
</comment>
<dbReference type="Pfam" id="PF00134">
    <property type="entry name" value="Cyclin_N"/>
    <property type="match status" value="1"/>
</dbReference>
<dbReference type="Gene3D" id="1.20.1050.10">
    <property type="match status" value="1"/>
</dbReference>
<dbReference type="HOGENOM" id="CLU_460860_0_0_1"/>
<dbReference type="InterPro" id="IPR040079">
    <property type="entry name" value="Glutathione_S-Trfase"/>
</dbReference>
<dbReference type="eggNOG" id="KOG0834">
    <property type="taxonomic scope" value="Eukaryota"/>
</dbReference>
<dbReference type="InterPro" id="IPR036915">
    <property type="entry name" value="Cyclin-like_sf"/>
</dbReference>
<reference evidence="6" key="1">
    <citation type="journal article" date="2012" name="BMC Genomics">
        <title>Genome sequence of the necrotrophic fungus Penicillium digitatum, the main postharvest pathogen of citrus.</title>
        <authorList>
            <person name="Marcet-Houben M."/>
            <person name="Ballester A.-R."/>
            <person name="de la Fuente B."/>
            <person name="Harries E."/>
            <person name="Marcos J.F."/>
            <person name="Gonzalez-Candelas L."/>
            <person name="Gabaldon T."/>
        </authorList>
    </citation>
    <scope>NUCLEOTIDE SEQUENCE [LARGE SCALE GENOMIC DNA]</scope>
    <source>
        <strain evidence="6">PHI26 / CECT 20796</strain>
    </source>
</reference>
<dbReference type="GO" id="GO:0005737">
    <property type="term" value="C:cytoplasm"/>
    <property type="evidence" value="ECO:0007669"/>
    <property type="project" value="TreeGrafter"/>
</dbReference>
<dbReference type="AlphaFoldDB" id="K9FV19"/>
<dbReference type="STRING" id="1170229.K9FV19"/>
<dbReference type="OMA" id="WAKEMHT"/>
<dbReference type="InterPro" id="IPR050983">
    <property type="entry name" value="GST_Omega/HSP26"/>
</dbReference>
<feature type="domain" description="GST C-terminal" evidence="4">
    <location>
        <begin position="117"/>
        <end position="261"/>
    </location>
</feature>
<protein>
    <submittedName>
        <fullName evidence="5">Cyclin, putative</fullName>
    </submittedName>
</protein>
<evidence type="ECO:0000259" key="4">
    <source>
        <dbReference type="PROSITE" id="PS50405"/>
    </source>
</evidence>
<feature type="compositionally biased region" description="Polar residues" evidence="2">
    <location>
        <begin position="523"/>
        <end position="532"/>
    </location>
</feature>
<dbReference type="SFLD" id="SFLDS00019">
    <property type="entry name" value="Glutathione_Transferase_(cytos"/>
    <property type="match status" value="1"/>
</dbReference>
<dbReference type="InParanoid" id="K9FV19"/>
<dbReference type="CDD" id="cd00570">
    <property type="entry name" value="GST_N_family"/>
    <property type="match status" value="1"/>
</dbReference>
<evidence type="ECO:0000256" key="2">
    <source>
        <dbReference type="SAM" id="MobiDB-lite"/>
    </source>
</evidence>
<dbReference type="Gene3D" id="1.10.472.10">
    <property type="entry name" value="Cyclin-like"/>
    <property type="match status" value="2"/>
</dbReference>
<dbReference type="Pfam" id="PF13410">
    <property type="entry name" value="GST_C_2"/>
    <property type="match status" value="1"/>
</dbReference>
<dbReference type="PANTHER" id="PTHR43968">
    <property type="match status" value="1"/>
</dbReference>
<evidence type="ECO:0000313" key="5">
    <source>
        <dbReference type="EMBL" id="EKV12999.1"/>
    </source>
</evidence>
<keyword evidence="1" id="KW-0195">Cyclin</keyword>
<dbReference type="OrthoDB" id="4951845at2759"/>
<name>K9FV19_PEND2</name>
<dbReference type="CDD" id="cd20546">
    <property type="entry name" value="CYCLIN_SpCG1C_ScCTK2-like_rpt2"/>
    <property type="match status" value="1"/>
</dbReference>
<dbReference type="InterPro" id="IPR006671">
    <property type="entry name" value="Cyclin_N"/>
</dbReference>
<dbReference type="FunFam" id="1.10.472.10:FF:000101">
    <property type="entry name" value="Cyclin, putative"/>
    <property type="match status" value="1"/>
</dbReference>
<proteinExistence type="inferred from homology"/>
<dbReference type="SUPFAM" id="SSF52833">
    <property type="entry name" value="Thioredoxin-like"/>
    <property type="match status" value="1"/>
</dbReference>
<keyword evidence="6" id="KW-1185">Reference proteome</keyword>
<comment type="similarity">
    <text evidence="1">Belongs to the cyclin family.</text>
</comment>
<dbReference type="eggNOG" id="KOG0406">
    <property type="taxonomic scope" value="Eukaryota"/>
</dbReference>
<dbReference type="EMBL" id="AKCT01000170">
    <property type="protein sequence ID" value="EKV12999.1"/>
    <property type="molecule type" value="Genomic_DNA"/>
</dbReference>
<gene>
    <name evidence="5" type="ORF">PDIG_40230</name>
</gene>
<dbReference type="PANTHER" id="PTHR43968:SF13">
    <property type="entry name" value="GLUTATHIONE TRANSFERASE OMEGA-1"/>
    <property type="match status" value="1"/>
</dbReference>
<dbReference type="PROSITE" id="PS50405">
    <property type="entry name" value="GST_CTER"/>
    <property type="match status" value="1"/>
</dbReference>
<dbReference type="InterPro" id="IPR036282">
    <property type="entry name" value="Glutathione-S-Trfase_C_sf"/>
</dbReference>
<dbReference type="Gene3D" id="3.40.30.10">
    <property type="entry name" value="Glutaredoxin"/>
    <property type="match status" value="1"/>
</dbReference>
<dbReference type="SMART" id="SM00385">
    <property type="entry name" value="CYCLIN"/>
    <property type="match status" value="2"/>
</dbReference>
<dbReference type="SFLD" id="SFLDG00358">
    <property type="entry name" value="Main_(cytGST)"/>
    <property type="match status" value="1"/>
</dbReference>
<dbReference type="Proteomes" id="UP000009882">
    <property type="component" value="Unassembled WGS sequence"/>
</dbReference>
<dbReference type="InterPro" id="IPR036249">
    <property type="entry name" value="Thioredoxin-like_sf"/>
</dbReference>
<accession>K9FV19</accession>
<dbReference type="InterPro" id="IPR010987">
    <property type="entry name" value="Glutathione-S-Trfase_C-like"/>
</dbReference>
<evidence type="ECO:0000313" key="6">
    <source>
        <dbReference type="Proteomes" id="UP000009882"/>
    </source>
</evidence>
<dbReference type="InterPro" id="IPR004045">
    <property type="entry name" value="Glutathione_S-Trfase_N"/>
</dbReference>
<dbReference type="PROSITE" id="PS50404">
    <property type="entry name" value="GST_NTER"/>
    <property type="match status" value="1"/>
</dbReference>